<evidence type="ECO:0000259" key="9">
    <source>
        <dbReference type="Pfam" id="PF01261"/>
    </source>
</evidence>
<keyword evidence="3" id="KW-0479">Metal-binding</keyword>
<dbReference type="GO" id="GO:0003906">
    <property type="term" value="F:DNA-(apurinic or apyrimidinic site) endonuclease activity"/>
    <property type="evidence" value="ECO:0007669"/>
    <property type="project" value="TreeGrafter"/>
</dbReference>
<evidence type="ECO:0000256" key="7">
    <source>
        <dbReference type="ARBA" id="ARBA00023204"/>
    </source>
</evidence>
<dbReference type="Pfam" id="PF01261">
    <property type="entry name" value="AP_endonuc_2"/>
    <property type="match status" value="1"/>
</dbReference>
<dbReference type="GO" id="GO:0005634">
    <property type="term" value="C:nucleus"/>
    <property type="evidence" value="ECO:0007669"/>
    <property type="project" value="TreeGrafter"/>
</dbReference>
<keyword evidence="11" id="KW-1185">Reference proteome</keyword>
<keyword evidence="7" id="KW-0234">DNA repair</keyword>
<dbReference type="GO" id="GO:0006284">
    <property type="term" value="P:base-excision repair"/>
    <property type="evidence" value="ECO:0007669"/>
    <property type="project" value="TreeGrafter"/>
</dbReference>
<dbReference type="GO" id="GO:0003677">
    <property type="term" value="F:DNA binding"/>
    <property type="evidence" value="ECO:0007669"/>
    <property type="project" value="InterPro"/>
</dbReference>
<feature type="region of interest" description="Disordered" evidence="8">
    <location>
        <begin position="1"/>
        <end position="103"/>
    </location>
</feature>
<dbReference type="PROSITE" id="PS00731">
    <property type="entry name" value="AP_NUCLEASE_F2_3"/>
    <property type="match status" value="1"/>
</dbReference>
<dbReference type="HAMAP" id="MF_00152">
    <property type="entry name" value="Nfo"/>
    <property type="match status" value="1"/>
</dbReference>
<sequence length="415" mass="45959">MSSANSLPLRRSQRKVAKTPDLSLATTEKRPRTNRSEKMAFSKLKDTEEVQVGQVGRSGSEGSKRNLKKPRKKEASSEIGSLTSSSTNLNEETDEKLEPEKKKKKVVVGLSDEQKSSAEILGAKVLMAAKGSQKMIGMHTSAAGSLEQSIYNAVAVGCRAFALFVRNQRCWNAPPLLDEVVERFKEALEKYPYPLHLIMPHASYLINAGSSDPEKLEKSRAAMLDECERCEKLGITLYNLHPGSTAGSCTKEECIRTIADTLNYIIGKTKFITLVLETMAGQGNTIGGSFDELHQIISLVKDQNRVGVCIDTCHIFAAGYDIRSREAYESTMEEFDKVIGFKFLRGLHMNDSKGDLGCHLDRHVNIGHGKITMVGFANFINDPRLDNLPMILETPAGSEHLEMIKLYKTAKQNMN</sequence>
<dbReference type="EMBL" id="UXUI01007571">
    <property type="protein sequence ID" value="VDD88198.1"/>
    <property type="molecule type" value="Genomic_DNA"/>
</dbReference>
<keyword evidence="5" id="KW-0378">Hydrolase</keyword>
<evidence type="ECO:0000256" key="6">
    <source>
        <dbReference type="ARBA" id="ARBA00022833"/>
    </source>
</evidence>
<dbReference type="STRING" id="51028.A0A0N4V120"/>
<dbReference type="NCBIfam" id="TIGR00587">
    <property type="entry name" value="nfo"/>
    <property type="match status" value="1"/>
</dbReference>
<reference evidence="12" key="1">
    <citation type="submission" date="2017-02" db="UniProtKB">
        <authorList>
            <consortium name="WormBaseParasite"/>
        </authorList>
    </citation>
    <scope>IDENTIFICATION</scope>
</reference>
<feature type="compositionally biased region" description="Basic and acidic residues" evidence="8">
    <location>
        <begin position="27"/>
        <end position="48"/>
    </location>
</feature>
<dbReference type="InterPro" id="IPR018246">
    <property type="entry name" value="AP_endonuc_F2_Zn_BS"/>
</dbReference>
<accession>A0A0N4V120</accession>
<comment type="similarity">
    <text evidence="2">Belongs to the AP endonuclease 2 family.</text>
</comment>
<evidence type="ECO:0000256" key="3">
    <source>
        <dbReference type="ARBA" id="ARBA00022723"/>
    </source>
</evidence>
<dbReference type="AlphaFoldDB" id="A0A0N4V120"/>
<dbReference type="FunFam" id="3.20.20.150:FF:000001">
    <property type="entry name" value="Probable endonuclease 4"/>
    <property type="match status" value="1"/>
</dbReference>
<comment type="cofactor">
    <cofactor evidence="1">
        <name>Zn(2+)</name>
        <dbReference type="ChEBI" id="CHEBI:29105"/>
    </cofactor>
</comment>
<evidence type="ECO:0000256" key="8">
    <source>
        <dbReference type="SAM" id="MobiDB-lite"/>
    </source>
</evidence>
<feature type="compositionally biased region" description="Low complexity" evidence="8">
    <location>
        <begin position="77"/>
        <end position="86"/>
    </location>
</feature>
<feature type="domain" description="Xylose isomerase-like TIM barrel" evidence="9">
    <location>
        <begin position="152"/>
        <end position="398"/>
    </location>
</feature>
<reference evidence="10 11" key="2">
    <citation type="submission" date="2018-10" db="EMBL/GenBank/DDBJ databases">
        <authorList>
            <consortium name="Pathogen Informatics"/>
        </authorList>
    </citation>
    <scope>NUCLEOTIDE SEQUENCE [LARGE SCALE GENOMIC DNA]</scope>
</reference>
<evidence type="ECO:0000256" key="4">
    <source>
        <dbReference type="ARBA" id="ARBA00022763"/>
    </source>
</evidence>
<dbReference type="PROSITE" id="PS00729">
    <property type="entry name" value="AP_NUCLEASE_F2_1"/>
    <property type="match status" value="1"/>
</dbReference>
<dbReference type="Gene3D" id="3.20.20.150">
    <property type="entry name" value="Divalent-metal-dependent TIM barrel enzymes"/>
    <property type="match status" value="1"/>
</dbReference>
<protein>
    <submittedName>
        <fullName evidence="12">AP_endonuc_2 domain-containing protein</fullName>
    </submittedName>
</protein>
<dbReference type="NCBIfam" id="NF002199">
    <property type="entry name" value="PRK01060.1-4"/>
    <property type="match status" value="1"/>
</dbReference>
<dbReference type="PROSITE" id="PS51432">
    <property type="entry name" value="AP_NUCLEASE_F2_4"/>
    <property type="match status" value="1"/>
</dbReference>
<evidence type="ECO:0000313" key="12">
    <source>
        <dbReference type="WBParaSite" id="EVEC_0000363301-mRNA-1"/>
    </source>
</evidence>
<dbReference type="GO" id="GO:0005739">
    <property type="term" value="C:mitochondrion"/>
    <property type="evidence" value="ECO:0007669"/>
    <property type="project" value="TreeGrafter"/>
</dbReference>
<keyword evidence="4" id="KW-0227">DNA damage</keyword>
<dbReference type="WBParaSite" id="EVEC_0000363301-mRNA-1">
    <property type="protein sequence ID" value="EVEC_0000363301-mRNA-1"/>
    <property type="gene ID" value="EVEC_0000363301"/>
</dbReference>
<dbReference type="InterPro" id="IPR001719">
    <property type="entry name" value="AP_endonuc_2"/>
</dbReference>
<dbReference type="PROSITE" id="PS00730">
    <property type="entry name" value="AP_NUCLEASE_F2_2"/>
    <property type="match status" value="1"/>
</dbReference>
<dbReference type="PANTHER" id="PTHR21445">
    <property type="entry name" value="ENDONUCLEASE IV ENDODEOXYRIBONUCLEASE IV"/>
    <property type="match status" value="1"/>
</dbReference>
<dbReference type="PANTHER" id="PTHR21445:SF0">
    <property type="entry name" value="APURINIC-APYRIMIDINIC ENDONUCLEASE"/>
    <property type="match status" value="1"/>
</dbReference>
<dbReference type="GO" id="GO:0008081">
    <property type="term" value="F:phosphoric diester hydrolase activity"/>
    <property type="evidence" value="ECO:0007669"/>
    <property type="project" value="TreeGrafter"/>
</dbReference>
<keyword evidence="6" id="KW-0862">Zinc</keyword>
<name>A0A0N4V120_ENTVE</name>
<dbReference type="SUPFAM" id="SSF51658">
    <property type="entry name" value="Xylose isomerase-like"/>
    <property type="match status" value="1"/>
</dbReference>
<dbReference type="CDD" id="cd00019">
    <property type="entry name" value="AP2Ec"/>
    <property type="match status" value="1"/>
</dbReference>
<gene>
    <name evidence="10" type="ORF">EVEC_LOCUS3341</name>
</gene>
<evidence type="ECO:0000313" key="11">
    <source>
        <dbReference type="Proteomes" id="UP000274131"/>
    </source>
</evidence>
<dbReference type="SMART" id="SM00518">
    <property type="entry name" value="AP2Ec"/>
    <property type="match status" value="1"/>
</dbReference>
<dbReference type="Proteomes" id="UP000274131">
    <property type="component" value="Unassembled WGS sequence"/>
</dbReference>
<proteinExistence type="inferred from homology"/>
<dbReference type="OrthoDB" id="7663182at2759"/>
<evidence type="ECO:0000256" key="1">
    <source>
        <dbReference type="ARBA" id="ARBA00001947"/>
    </source>
</evidence>
<evidence type="ECO:0000313" key="10">
    <source>
        <dbReference type="EMBL" id="VDD88198.1"/>
    </source>
</evidence>
<dbReference type="GO" id="GO:0008270">
    <property type="term" value="F:zinc ion binding"/>
    <property type="evidence" value="ECO:0007669"/>
    <property type="project" value="InterPro"/>
</dbReference>
<evidence type="ECO:0000256" key="5">
    <source>
        <dbReference type="ARBA" id="ARBA00022801"/>
    </source>
</evidence>
<dbReference type="InterPro" id="IPR036237">
    <property type="entry name" value="Xyl_isomerase-like_sf"/>
</dbReference>
<evidence type="ECO:0000256" key="2">
    <source>
        <dbReference type="ARBA" id="ARBA00005340"/>
    </source>
</evidence>
<organism evidence="12">
    <name type="scientific">Enterobius vermicularis</name>
    <name type="common">Human pinworm</name>
    <dbReference type="NCBI Taxonomy" id="51028"/>
    <lineage>
        <taxon>Eukaryota</taxon>
        <taxon>Metazoa</taxon>
        <taxon>Ecdysozoa</taxon>
        <taxon>Nematoda</taxon>
        <taxon>Chromadorea</taxon>
        <taxon>Rhabditida</taxon>
        <taxon>Spirurina</taxon>
        <taxon>Oxyuridomorpha</taxon>
        <taxon>Oxyuroidea</taxon>
        <taxon>Oxyuridae</taxon>
        <taxon>Enterobius</taxon>
    </lineage>
</organism>
<dbReference type="InterPro" id="IPR013022">
    <property type="entry name" value="Xyl_isomerase-like_TIM-brl"/>
</dbReference>